<name>A0A8J8T7G7_HALGN</name>
<organism evidence="1 2">
    <name type="scientific">Halteria grandinella</name>
    <dbReference type="NCBI Taxonomy" id="5974"/>
    <lineage>
        <taxon>Eukaryota</taxon>
        <taxon>Sar</taxon>
        <taxon>Alveolata</taxon>
        <taxon>Ciliophora</taxon>
        <taxon>Intramacronucleata</taxon>
        <taxon>Spirotrichea</taxon>
        <taxon>Stichotrichia</taxon>
        <taxon>Sporadotrichida</taxon>
        <taxon>Halteriidae</taxon>
        <taxon>Halteria</taxon>
    </lineage>
</organism>
<evidence type="ECO:0000313" key="2">
    <source>
        <dbReference type="Proteomes" id="UP000785679"/>
    </source>
</evidence>
<accession>A0A8J8T7G7</accession>
<keyword evidence="2" id="KW-1185">Reference proteome</keyword>
<sequence>MKHWRYIHILSSLPFYLFPHLNIGPPPPKGCWLFWRALALKQKSSRVVCARDDYYACLPTRSSQLSTKTISKSHPPPLLVGEKCPPTDFLALFQEGLLLGSENVEGPAALKGMSGQK</sequence>
<dbReference type="Proteomes" id="UP000785679">
    <property type="component" value="Unassembled WGS sequence"/>
</dbReference>
<dbReference type="EMBL" id="RRYP01002082">
    <property type="protein sequence ID" value="TNV85159.1"/>
    <property type="molecule type" value="Genomic_DNA"/>
</dbReference>
<proteinExistence type="predicted"/>
<protein>
    <submittedName>
        <fullName evidence="1">Uncharacterized protein</fullName>
    </submittedName>
</protein>
<evidence type="ECO:0000313" key="1">
    <source>
        <dbReference type="EMBL" id="TNV85159.1"/>
    </source>
</evidence>
<reference evidence="1" key="1">
    <citation type="submission" date="2019-06" db="EMBL/GenBank/DDBJ databases">
        <authorList>
            <person name="Zheng W."/>
        </authorList>
    </citation>
    <scope>NUCLEOTIDE SEQUENCE</scope>
    <source>
        <strain evidence="1">QDHG01</strain>
    </source>
</reference>
<dbReference type="AlphaFoldDB" id="A0A8J8T7G7"/>
<comment type="caution">
    <text evidence="1">The sequence shown here is derived from an EMBL/GenBank/DDBJ whole genome shotgun (WGS) entry which is preliminary data.</text>
</comment>
<gene>
    <name evidence="1" type="ORF">FGO68_gene5651</name>
</gene>